<evidence type="ECO:0000259" key="2">
    <source>
        <dbReference type="Pfam" id="PF00149"/>
    </source>
</evidence>
<dbReference type="InterPro" id="IPR029052">
    <property type="entry name" value="Metallo-depent_PP-like"/>
</dbReference>
<dbReference type="Pfam" id="PF16371">
    <property type="entry name" value="MetallophosN"/>
    <property type="match status" value="1"/>
</dbReference>
<dbReference type="Pfam" id="PF00149">
    <property type="entry name" value="Metallophos"/>
    <property type="match status" value="1"/>
</dbReference>
<proteinExistence type="predicted"/>
<dbReference type="EMBL" id="JAPAAF010000009">
    <property type="protein sequence ID" value="MCW0482831.1"/>
    <property type="molecule type" value="Genomic_DNA"/>
</dbReference>
<sequence>MKQSRRKFIQTGGIGFSALIGLPAIGILFNSCSKDSPGTEIEPDDMTTTLPDKEGMTVKGIVSCKGIGVSGVVVSDGFEVTVTDQEGGYYLPSLKQTGYVFISVPGNYEVPSVGNAPQFFQRLSQSSAVEQKDFSLIETDNNNHVVIPIADWHLANRNNDLEQFLANVLPDLNATIDTYLAKGIKVYALTLGDLTWDLYWYDNNFGLKEYISYMNKLNCPVFNLIGNHDNDPYFANDWQAASKYRNFIGPTYYSFNLGRIHYVVLDSVEYLNTGASQGNIGERNYKDVVVADQLEWLKKDLATITDKSTPIVVAMHTPLYSNPSIDVNGNQTNKLALNNGSTLIDCLKEFSNVHVLSGHTHMNYSVDEEEGLMEHNTAAICATWWWTGKNGYAGNHICRDGSPGGYGVWEINGSQQQWYYKSIGYDKSYQFRSYDLNTVHITAANFAPNASNATLAQYAGPYAYENLNNEVLINVWGFDNKWKIEVRESGNLLDVIRVKTLDPLHIISYEALRLNAGATPTSSFVTNETAHLFKVKASAPDSPLEIKVTDRFGRIYTETMERPKAFSLAMH</sequence>
<feature type="transmembrane region" description="Helical" evidence="1">
    <location>
        <begin position="12"/>
        <end position="29"/>
    </location>
</feature>
<dbReference type="PANTHER" id="PTHR43143:SF1">
    <property type="entry name" value="SERINE_THREONINE-PROTEIN PHOSPHATASE CPPED1"/>
    <property type="match status" value="1"/>
</dbReference>
<comment type="caution">
    <text evidence="5">The sequence shown here is derived from an EMBL/GenBank/DDBJ whole genome shotgun (WGS) entry which is preliminary data.</text>
</comment>
<dbReference type="GO" id="GO:0016787">
    <property type="term" value="F:hydrolase activity"/>
    <property type="evidence" value="ECO:0007669"/>
    <property type="project" value="InterPro"/>
</dbReference>
<reference evidence="5" key="1">
    <citation type="submission" date="2022-10" db="EMBL/GenBank/DDBJ databases">
        <title>Gaoshiqiia sediminis gen. nov., sp. nov., isolated from coastal sediment.</title>
        <authorList>
            <person name="Yu W.X."/>
            <person name="Mu D.S."/>
            <person name="Du J.Z."/>
            <person name="Liang Y.Q."/>
        </authorList>
    </citation>
    <scope>NUCLEOTIDE SEQUENCE</scope>
    <source>
        <strain evidence="5">A06</strain>
    </source>
</reference>
<name>A0AA41Y7D0_9BACT</name>
<feature type="domain" description="Calcineurin-like phosphoesterase N-terminal" evidence="4">
    <location>
        <begin position="60"/>
        <end position="136"/>
    </location>
</feature>
<feature type="domain" description="Calcineurin-like phosphoesterase" evidence="2">
    <location>
        <begin position="149"/>
        <end position="362"/>
    </location>
</feature>
<evidence type="ECO:0000259" key="4">
    <source>
        <dbReference type="Pfam" id="PF16371"/>
    </source>
</evidence>
<evidence type="ECO:0000313" key="6">
    <source>
        <dbReference type="Proteomes" id="UP001163821"/>
    </source>
</evidence>
<keyword evidence="6" id="KW-1185">Reference proteome</keyword>
<evidence type="ECO:0000256" key="1">
    <source>
        <dbReference type="SAM" id="Phobius"/>
    </source>
</evidence>
<evidence type="ECO:0000259" key="3">
    <source>
        <dbReference type="Pfam" id="PF16370"/>
    </source>
</evidence>
<dbReference type="Pfam" id="PF16370">
    <property type="entry name" value="MetallophosC"/>
    <property type="match status" value="1"/>
</dbReference>
<evidence type="ECO:0000313" key="5">
    <source>
        <dbReference type="EMBL" id="MCW0482831.1"/>
    </source>
</evidence>
<keyword evidence="1" id="KW-0472">Membrane</keyword>
<dbReference type="PANTHER" id="PTHR43143">
    <property type="entry name" value="METALLOPHOSPHOESTERASE, CALCINEURIN SUPERFAMILY"/>
    <property type="match status" value="1"/>
</dbReference>
<keyword evidence="1" id="KW-0812">Transmembrane</keyword>
<dbReference type="InterPro" id="IPR032288">
    <property type="entry name" value="Metallophos_C"/>
</dbReference>
<dbReference type="SUPFAM" id="SSF56300">
    <property type="entry name" value="Metallo-dependent phosphatases"/>
    <property type="match status" value="1"/>
</dbReference>
<dbReference type="Proteomes" id="UP001163821">
    <property type="component" value="Unassembled WGS sequence"/>
</dbReference>
<dbReference type="InterPro" id="IPR032285">
    <property type="entry name" value="Metallophos_N"/>
</dbReference>
<protein>
    <submittedName>
        <fullName evidence="5">Calcineurin-like phosphoesterase C-terminal domain-containing protein</fullName>
    </submittedName>
</protein>
<dbReference type="Gene3D" id="3.60.21.10">
    <property type="match status" value="1"/>
</dbReference>
<organism evidence="5 6">
    <name type="scientific">Gaoshiqia sediminis</name>
    <dbReference type="NCBI Taxonomy" id="2986998"/>
    <lineage>
        <taxon>Bacteria</taxon>
        <taxon>Pseudomonadati</taxon>
        <taxon>Bacteroidota</taxon>
        <taxon>Bacteroidia</taxon>
        <taxon>Marinilabiliales</taxon>
        <taxon>Prolixibacteraceae</taxon>
        <taxon>Gaoshiqia</taxon>
    </lineage>
</organism>
<accession>A0AA41Y7D0</accession>
<keyword evidence="1" id="KW-1133">Transmembrane helix</keyword>
<dbReference type="InterPro" id="IPR051918">
    <property type="entry name" value="STPP_CPPED1"/>
</dbReference>
<gene>
    <name evidence="5" type="ORF">N2K84_08840</name>
</gene>
<feature type="domain" description="Calcineurin-like phosphoesterase C-terminal" evidence="3">
    <location>
        <begin position="374"/>
        <end position="556"/>
    </location>
</feature>
<dbReference type="AlphaFoldDB" id="A0AA41Y7D0"/>
<dbReference type="RefSeq" id="WP_282591434.1">
    <property type="nucleotide sequence ID" value="NZ_JAPAAF010000009.1"/>
</dbReference>
<dbReference type="InterPro" id="IPR004843">
    <property type="entry name" value="Calcineurin-like_PHP"/>
</dbReference>